<protein>
    <submittedName>
        <fullName evidence="1">Uncharacterized protein</fullName>
    </submittedName>
</protein>
<evidence type="ECO:0000313" key="1">
    <source>
        <dbReference type="EMBL" id="MBX07707.1"/>
    </source>
</evidence>
<accession>A0A2P2KPU0</accession>
<reference evidence="1" key="1">
    <citation type="submission" date="2018-02" db="EMBL/GenBank/DDBJ databases">
        <title>Rhizophora mucronata_Transcriptome.</title>
        <authorList>
            <person name="Meera S.P."/>
            <person name="Sreeshan A."/>
            <person name="Augustine A."/>
        </authorList>
    </citation>
    <scope>NUCLEOTIDE SEQUENCE</scope>
    <source>
        <tissue evidence="1">Leaf</tissue>
    </source>
</reference>
<organism evidence="1">
    <name type="scientific">Rhizophora mucronata</name>
    <name type="common">Asiatic mangrove</name>
    <dbReference type="NCBI Taxonomy" id="61149"/>
    <lineage>
        <taxon>Eukaryota</taxon>
        <taxon>Viridiplantae</taxon>
        <taxon>Streptophyta</taxon>
        <taxon>Embryophyta</taxon>
        <taxon>Tracheophyta</taxon>
        <taxon>Spermatophyta</taxon>
        <taxon>Magnoliopsida</taxon>
        <taxon>eudicotyledons</taxon>
        <taxon>Gunneridae</taxon>
        <taxon>Pentapetalae</taxon>
        <taxon>rosids</taxon>
        <taxon>fabids</taxon>
        <taxon>Malpighiales</taxon>
        <taxon>Rhizophoraceae</taxon>
        <taxon>Rhizophora</taxon>
    </lineage>
</organism>
<name>A0A2P2KPU0_RHIMU</name>
<dbReference type="AlphaFoldDB" id="A0A2P2KPU0"/>
<proteinExistence type="predicted"/>
<dbReference type="EMBL" id="GGEC01027223">
    <property type="protein sequence ID" value="MBX07707.1"/>
    <property type="molecule type" value="Transcribed_RNA"/>
</dbReference>
<sequence>MCRDKAVLLGHLQYYCRVDGGNPFTGDHISEASCGDATSPACSSKFLSTPQPEEGLCLRTTVCTIEIDLLLVERMSGSILVHVKQSRLIIFV</sequence>